<dbReference type="AlphaFoldDB" id="A0A098VVS0"/>
<dbReference type="Pfam" id="PF09072">
    <property type="entry name" value="TMA7"/>
    <property type="match status" value="1"/>
</dbReference>
<reference evidence="1 2" key="1">
    <citation type="submission" date="2014-04" db="EMBL/GenBank/DDBJ databases">
        <title>A new species of microsporidia sheds light on the evolution of extreme parasitism.</title>
        <authorList>
            <person name="Haag K.L."/>
            <person name="James T.Y."/>
            <person name="Larsson R."/>
            <person name="Schaer T.M."/>
            <person name="Refardt D."/>
            <person name="Pombert J.-F."/>
            <person name="Ebert D."/>
        </authorList>
    </citation>
    <scope>NUCLEOTIDE SEQUENCE [LARGE SCALE GENOMIC DNA]</scope>
    <source>
        <strain evidence="1 2">UGP3</strain>
        <tissue evidence="1">Spores</tissue>
    </source>
</reference>
<comment type="caution">
    <text evidence="1">The sequence shown here is derived from an EMBL/GenBank/DDBJ whole genome shotgun (WGS) entry which is preliminary data.</text>
</comment>
<proteinExistence type="predicted"/>
<protein>
    <recommendedName>
        <fullName evidence="3">Translation machinery associated TMA7</fullName>
    </recommendedName>
</protein>
<dbReference type="PANTHER" id="PTHR28632">
    <property type="entry name" value="TRANSLATION MACHINERY-ASSOCIATED PROTEIN 7"/>
    <property type="match status" value="1"/>
</dbReference>
<dbReference type="RefSeq" id="XP_013239375.1">
    <property type="nucleotide sequence ID" value="XM_013383921.1"/>
</dbReference>
<evidence type="ECO:0000313" key="1">
    <source>
        <dbReference type="EMBL" id="KGG52939.1"/>
    </source>
</evidence>
<dbReference type="Proteomes" id="UP000029725">
    <property type="component" value="Unassembled WGS sequence"/>
</dbReference>
<name>A0A098VVS0_9MICR</name>
<accession>A0A098VVS0</accession>
<dbReference type="GeneID" id="25258179"/>
<dbReference type="EMBL" id="JMKJ01000025">
    <property type="protein sequence ID" value="KGG52939.1"/>
    <property type="molecule type" value="Genomic_DNA"/>
</dbReference>
<dbReference type="HOGENOM" id="CLU_184661_2_0_1"/>
<sequence length="63" mass="7038">MTRSGGKVPYKKAPKKEVEEMDESDLAFIKAKRDEEKLFEQMAKLAKQKGPLLSGGIKKSGKK</sequence>
<dbReference type="VEuPathDB" id="MicrosporidiaDB:DI09_122p70"/>
<organism evidence="1 2">
    <name type="scientific">Mitosporidium daphniae</name>
    <dbReference type="NCBI Taxonomy" id="1485682"/>
    <lineage>
        <taxon>Eukaryota</taxon>
        <taxon>Fungi</taxon>
        <taxon>Fungi incertae sedis</taxon>
        <taxon>Microsporidia</taxon>
        <taxon>Mitosporidium</taxon>
    </lineage>
</organism>
<keyword evidence="2" id="KW-1185">Reference proteome</keyword>
<dbReference type="OrthoDB" id="1735690at2759"/>
<evidence type="ECO:0000313" key="2">
    <source>
        <dbReference type="Proteomes" id="UP000029725"/>
    </source>
</evidence>
<dbReference type="InterPro" id="IPR015157">
    <property type="entry name" value="TMA7"/>
</dbReference>
<gene>
    <name evidence="1" type="ORF">DI09_122p70</name>
</gene>
<evidence type="ECO:0008006" key="3">
    <source>
        <dbReference type="Google" id="ProtNLM"/>
    </source>
</evidence>